<reference evidence="1 2" key="1">
    <citation type="submission" date="2022-07" db="EMBL/GenBank/DDBJ databases">
        <title>Genome Analysis of Selected Gammaproteobacteria from Nigerian Food snails.</title>
        <authorList>
            <person name="Okafor A.C."/>
        </authorList>
    </citation>
    <scope>NUCLEOTIDE SEQUENCE [LARGE SCALE GENOMIC DNA]</scope>
    <source>
        <strain evidence="1 2">Awg 2</strain>
    </source>
</reference>
<keyword evidence="2" id="KW-1185">Reference proteome</keyword>
<evidence type="ECO:0000313" key="2">
    <source>
        <dbReference type="Proteomes" id="UP001211689"/>
    </source>
</evidence>
<sequence>MSTQPGTDQRDHVIPKLKKLQAEADADGYDLTAKSACSDFRIILEKTVEFILLHDVVARFRRDVTTKGKLRGVAKVVPEDCDFLDRLMTTYSVYEHSQADELPQVPVDLAEFERDVLALIAWMDEFKGRAS</sequence>
<gene>
    <name evidence="1" type="ORF">NNO07_26960</name>
</gene>
<evidence type="ECO:0008006" key="3">
    <source>
        <dbReference type="Google" id="ProtNLM"/>
    </source>
</evidence>
<comment type="caution">
    <text evidence="1">The sequence shown here is derived from an EMBL/GenBank/DDBJ whole genome shotgun (WGS) entry which is preliminary data.</text>
</comment>
<evidence type="ECO:0000313" key="1">
    <source>
        <dbReference type="EMBL" id="MDA8486724.1"/>
    </source>
</evidence>
<proteinExistence type="predicted"/>
<organism evidence="1 2">
    <name type="scientific">Metapseudomonas resinovorans</name>
    <name type="common">Pseudomonas resinovorans</name>
    <dbReference type="NCBI Taxonomy" id="53412"/>
    <lineage>
        <taxon>Bacteria</taxon>
        <taxon>Pseudomonadati</taxon>
        <taxon>Pseudomonadota</taxon>
        <taxon>Gammaproteobacteria</taxon>
        <taxon>Pseudomonadales</taxon>
        <taxon>Pseudomonadaceae</taxon>
        <taxon>Metapseudomonas</taxon>
    </lineage>
</organism>
<dbReference type="EMBL" id="JANEWF010000061">
    <property type="protein sequence ID" value="MDA8486724.1"/>
    <property type="molecule type" value="Genomic_DNA"/>
</dbReference>
<protein>
    <recommendedName>
        <fullName evidence="3">Nucleotidyltransferase</fullName>
    </recommendedName>
</protein>
<dbReference type="RefSeq" id="WP_271472530.1">
    <property type="nucleotide sequence ID" value="NZ_JANEWF010000061.1"/>
</dbReference>
<name>A0ABT4YCU8_METRE</name>
<accession>A0ABT4YCU8</accession>
<dbReference type="Proteomes" id="UP001211689">
    <property type="component" value="Unassembled WGS sequence"/>
</dbReference>